<name>A0A426RZ95_9ACTN</name>
<organism evidence="1 2">
    <name type="scientific">Streptomyces griseofuscus</name>
    <dbReference type="NCBI Taxonomy" id="146922"/>
    <lineage>
        <taxon>Bacteria</taxon>
        <taxon>Bacillati</taxon>
        <taxon>Actinomycetota</taxon>
        <taxon>Actinomycetes</taxon>
        <taxon>Kitasatosporales</taxon>
        <taxon>Streptomycetaceae</taxon>
        <taxon>Streptomyces</taxon>
    </lineage>
</organism>
<evidence type="ECO:0000313" key="1">
    <source>
        <dbReference type="EMBL" id="RRQ81589.1"/>
    </source>
</evidence>
<dbReference type="Proteomes" id="UP000276379">
    <property type="component" value="Unassembled WGS sequence"/>
</dbReference>
<dbReference type="EMBL" id="PDES01000015">
    <property type="protein sequence ID" value="RRQ81589.1"/>
    <property type="molecule type" value="Genomic_DNA"/>
</dbReference>
<accession>A0A426RZ95</accession>
<sequence>MDRQLILDLYEWAPGICFRHPECGEIPTALVAVLHPRGNGEHEVRACRCCVIAIEDARREMAARQGQAYIPGEIGARE</sequence>
<dbReference type="AlphaFoldDB" id="A0A426RZ95"/>
<proteinExistence type="predicted"/>
<dbReference type="RefSeq" id="WP_125214756.1">
    <property type="nucleotide sequence ID" value="NZ_PDES01000015.1"/>
</dbReference>
<gene>
    <name evidence="1" type="ORF">CQW44_30800</name>
</gene>
<evidence type="ECO:0000313" key="2">
    <source>
        <dbReference type="Proteomes" id="UP000276379"/>
    </source>
</evidence>
<keyword evidence="2" id="KW-1185">Reference proteome</keyword>
<protein>
    <submittedName>
        <fullName evidence="1">Uncharacterized protein</fullName>
    </submittedName>
</protein>
<reference evidence="1 2" key="1">
    <citation type="submission" date="2017-10" db="EMBL/GenBank/DDBJ databases">
        <title>Draft genome of actinobacteria isolated from guarana (Paullinia cupana (Mart.) Ducke.</title>
        <authorList>
            <person name="Siqueira K.A."/>
            <person name="Liotti R.G."/>
            <person name="Mendes T.A."/>
            <person name="Soares M.A."/>
        </authorList>
    </citation>
    <scope>NUCLEOTIDE SEQUENCE [LARGE SCALE GENOMIC DNA]</scope>
    <source>
        <strain evidence="1 2">199</strain>
    </source>
</reference>
<comment type="caution">
    <text evidence="1">The sequence shown here is derived from an EMBL/GenBank/DDBJ whole genome shotgun (WGS) entry which is preliminary data.</text>
</comment>